<dbReference type="InterPro" id="IPR050624">
    <property type="entry name" value="HTH-type_Tx_Regulator"/>
</dbReference>
<dbReference type="InterPro" id="IPR001647">
    <property type="entry name" value="HTH_TetR"/>
</dbReference>
<keyword evidence="1 2" id="KW-0238">DNA-binding</keyword>
<sequence length="199" mass="21306">MSGDWQNPPVDVRVERTRRALQEALFALAREHPLEEVTVAEIVTRAGVNRSSFYQHYSDKETLLADALDAAAGLAGADLPEVAEPLAGPPQALFDYLSHLDENAEVYRRVLGPHGSAVVMARLRGRLEAIVQEGITRSGTPAFEGLPLDVVSAGIAGSALGVIEAWLAREPRPSVAVAADWVWRVLLGPGGSWPAAGER</sequence>
<reference evidence="5" key="1">
    <citation type="journal article" date="2019" name="Int. J. Syst. Evol. Microbiol.">
        <title>The Global Catalogue of Microorganisms (GCM) 10K type strain sequencing project: providing services to taxonomists for standard genome sequencing and annotation.</title>
        <authorList>
            <consortium name="The Broad Institute Genomics Platform"/>
            <consortium name="The Broad Institute Genome Sequencing Center for Infectious Disease"/>
            <person name="Wu L."/>
            <person name="Ma J."/>
        </authorList>
    </citation>
    <scope>NUCLEOTIDE SEQUENCE [LARGE SCALE GENOMIC DNA]</scope>
    <source>
        <strain evidence="5">NBRC 109019</strain>
    </source>
</reference>
<dbReference type="SUPFAM" id="SSF46689">
    <property type="entry name" value="Homeodomain-like"/>
    <property type="match status" value="1"/>
</dbReference>
<accession>A0ABM8H029</accession>
<name>A0ABM8H029_9MICO</name>
<evidence type="ECO:0000313" key="4">
    <source>
        <dbReference type="EMBL" id="BDZ54118.1"/>
    </source>
</evidence>
<evidence type="ECO:0000256" key="1">
    <source>
        <dbReference type="ARBA" id="ARBA00023125"/>
    </source>
</evidence>
<proteinExistence type="predicted"/>
<dbReference type="PANTHER" id="PTHR43479">
    <property type="entry name" value="ACREF/ENVCD OPERON REPRESSOR-RELATED"/>
    <property type="match status" value="1"/>
</dbReference>
<organism evidence="4 5">
    <name type="scientific">Agromyces marinus</name>
    <dbReference type="NCBI Taxonomy" id="1389020"/>
    <lineage>
        <taxon>Bacteria</taxon>
        <taxon>Bacillati</taxon>
        <taxon>Actinomycetota</taxon>
        <taxon>Actinomycetes</taxon>
        <taxon>Micrococcales</taxon>
        <taxon>Microbacteriaceae</taxon>
        <taxon>Agromyces</taxon>
    </lineage>
</organism>
<feature type="domain" description="HTH tetR-type" evidence="3">
    <location>
        <begin position="15"/>
        <end position="75"/>
    </location>
</feature>
<gene>
    <name evidence="4" type="ORF">GCM10025870_11910</name>
</gene>
<dbReference type="Proteomes" id="UP001321477">
    <property type="component" value="Chromosome"/>
</dbReference>
<dbReference type="PANTHER" id="PTHR43479:SF7">
    <property type="entry name" value="TETR-FAMILY TRANSCRIPTIONAL REGULATOR"/>
    <property type="match status" value="1"/>
</dbReference>
<dbReference type="PROSITE" id="PS50977">
    <property type="entry name" value="HTH_TETR_2"/>
    <property type="match status" value="1"/>
</dbReference>
<dbReference type="EMBL" id="AP027734">
    <property type="protein sequence ID" value="BDZ54118.1"/>
    <property type="molecule type" value="Genomic_DNA"/>
</dbReference>
<evidence type="ECO:0000313" key="5">
    <source>
        <dbReference type="Proteomes" id="UP001321477"/>
    </source>
</evidence>
<evidence type="ECO:0000259" key="3">
    <source>
        <dbReference type="PROSITE" id="PS50977"/>
    </source>
</evidence>
<dbReference type="Pfam" id="PF00440">
    <property type="entry name" value="TetR_N"/>
    <property type="match status" value="1"/>
</dbReference>
<feature type="DNA-binding region" description="H-T-H motif" evidence="2">
    <location>
        <begin position="38"/>
        <end position="57"/>
    </location>
</feature>
<dbReference type="Gene3D" id="1.10.357.10">
    <property type="entry name" value="Tetracycline Repressor, domain 2"/>
    <property type="match status" value="1"/>
</dbReference>
<dbReference type="InterPro" id="IPR009057">
    <property type="entry name" value="Homeodomain-like_sf"/>
</dbReference>
<evidence type="ECO:0000256" key="2">
    <source>
        <dbReference type="PROSITE-ProRule" id="PRU00335"/>
    </source>
</evidence>
<keyword evidence="5" id="KW-1185">Reference proteome</keyword>
<protein>
    <submittedName>
        <fullName evidence="4">AcrR family transcriptional regulator</fullName>
    </submittedName>
</protein>